<proteinExistence type="predicted"/>
<protein>
    <submittedName>
        <fullName evidence="2">Domain-containing</fullName>
    </submittedName>
</protein>
<dbReference type="AlphaFoldDB" id="A0AA35LG20"/>
<reference evidence="2" key="1">
    <citation type="submission" date="2022-12" db="EMBL/GenBank/DDBJ databases">
        <authorList>
            <person name="Alioto T."/>
            <person name="Alioto T."/>
            <person name="Gomez Garrido J."/>
        </authorList>
    </citation>
    <scope>NUCLEOTIDE SEQUENCE</scope>
</reference>
<dbReference type="InterPro" id="IPR009057">
    <property type="entry name" value="Homeodomain-like_sf"/>
</dbReference>
<gene>
    <name evidence="2" type="ORF">PODLI_1B007574</name>
</gene>
<evidence type="ECO:0000313" key="2">
    <source>
        <dbReference type="EMBL" id="CAI5795286.1"/>
    </source>
</evidence>
<dbReference type="SUPFAM" id="SSF46689">
    <property type="entry name" value="Homeodomain-like"/>
    <property type="match status" value="1"/>
</dbReference>
<evidence type="ECO:0000259" key="1">
    <source>
        <dbReference type="Pfam" id="PF00356"/>
    </source>
</evidence>
<evidence type="ECO:0000313" key="3">
    <source>
        <dbReference type="Proteomes" id="UP001178461"/>
    </source>
</evidence>
<dbReference type="GO" id="GO:0003677">
    <property type="term" value="F:DNA binding"/>
    <property type="evidence" value="ECO:0007669"/>
    <property type="project" value="InterPro"/>
</dbReference>
<dbReference type="GO" id="GO:0006355">
    <property type="term" value="P:regulation of DNA-templated transcription"/>
    <property type="evidence" value="ECO:0007669"/>
    <property type="project" value="InterPro"/>
</dbReference>
<keyword evidence="3" id="KW-1185">Reference proteome</keyword>
<feature type="domain" description="HTH lacI-type" evidence="1">
    <location>
        <begin position="23"/>
        <end position="55"/>
    </location>
</feature>
<accession>A0AA35LG20</accession>
<dbReference type="InterPro" id="IPR000843">
    <property type="entry name" value="HTH_LacI"/>
</dbReference>
<dbReference type="Proteomes" id="UP001178461">
    <property type="component" value="Chromosome 15"/>
</dbReference>
<sequence>MDVTPRKRTKIVTLHVHTAKTYREIASVVGVSLATVSRVINWKQETGSVSPKCKGKCGRKKKTTPRYDAYLLRQSTLQNE</sequence>
<dbReference type="EMBL" id="OX395141">
    <property type="protein sequence ID" value="CAI5795286.1"/>
    <property type="molecule type" value="Genomic_DNA"/>
</dbReference>
<dbReference type="Gene3D" id="1.10.10.10">
    <property type="entry name" value="Winged helix-like DNA-binding domain superfamily/Winged helix DNA-binding domain"/>
    <property type="match status" value="1"/>
</dbReference>
<name>A0AA35LG20_9SAUR</name>
<dbReference type="Pfam" id="PF00356">
    <property type="entry name" value="LacI"/>
    <property type="match status" value="1"/>
</dbReference>
<dbReference type="InterPro" id="IPR036388">
    <property type="entry name" value="WH-like_DNA-bd_sf"/>
</dbReference>
<organism evidence="2 3">
    <name type="scientific">Podarcis lilfordi</name>
    <name type="common">Lilford's wall lizard</name>
    <dbReference type="NCBI Taxonomy" id="74358"/>
    <lineage>
        <taxon>Eukaryota</taxon>
        <taxon>Metazoa</taxon>
        <taxon>Chordata</taxon>
        <taxon>Craniata</taxon>
        <taxon>Vertebrata</taxon>
        <taxon>Euteleostomi</taxon>
        <taxon>Lepidosauria</taxon>
        <taxon>Squamata</taxon>
        <taxon>Bifurcata</taxon>
        <taxon>Unidentata</taxon>
        <taxon>Episquamata</taxon>
        <taxon>Laterata</taxon>
        <taxon>Lacertibaenia</taxon>
        <taxon>Lacertidae</taxon>
        <taxon>Podarcis</taxon>
    </lineage>
</organism>